<name>A0AAV7BM68_ENGPU</name>
<protein>
    <recommendedName>
        <fullName evidence="3">Secreted protein</fullName>
    </recommendedName>
</protein>
<evidence type="ECO:0000313" key="2">
    <source>
        <dbReference type="Proteomes" id="UP000824782"/>
    </source>
</evidence>
<dbReference type="PROSITE" id="PS51257">
    <property type="entry name" value="PROKAR_LIPOPROTEIN"/>
    <property type="match status" value="1"/>
</dbReference>
<sequence>MRFLGNSVDRHKDPNLLSVLIFLSLCACFSISAGAGGVVHGHGACCQSLVVLCVHVQLEPNTRLPDVTAHSAPQRLITALSWVKLTE</sequence>
<organism evidence="1 2">
    <name type="scientific">Engystomops pustulosus</name>
    <name type="common">Tungara frog</name>
    <name type="synonym">Physalaemus pustulosus</name>
    <dbReference type="NCBI Taxonomy" id="76066"/>
    <lineage>
        <taxon>Eukaryota</taxon>
        <taxon>Metazoa</taxon>
        <taxon>Chordata</taxon>
        <taxon>Craniata</taxon>
        <taxon>Vertebrata</taxon>
        <taxon>Euteleostomi</taxon>
        <taxon>Amphibia</taxon>
        <taxon>Batrachia</taxon>
        <taxon>Anura</taxon>
        <taxon>Neobatrachia</taxon>
        <taxon>Hyloidea</taxon>
        <taxon>Leptodactylidae</taxon>
        <taxon>Leiuperinae</taxon>
        <taxon>Engystomops</taxon>
    </lineage>
</organism>
<comment type="caution">
    <text evidence="1">The sequence shown here is derived from an EMBL/GenBank/DDBJ whole genome shotgun (WGS) entry which is preliminary data.</text>
</comment>
<dbReference type="Proteomes" id="UP000824782">
    <property type="component" value="Unassembled WGS sequence"/>
</dbReference>
<proteinExistence type="predicted"/>
<dbReference type="EMBL" id="WNYA01000005">
    <property type="protein sequence ID" value="KAG8573679.1"/>
    <property type="molecule type" value="Genomic_DNA"/>
</dbReference>
<accession>A0AAV7BM68</accession>
<gene>
    <name evidence="1" type="ORF">GDO81_012492</name>
</gene>
<keyword evidence="2" id="KW-1185">Reference proteome</keyword>
<reference evidence="1" key="1">
    <citation type="thesis" date="2020" institute="ProQuest LLC" country="789 East Eisenhower Parkway, Ann Arbor, MI, USA">
        <title>Comparative Genomics and Chromosome Evolution.</title>
        <authorList>
            <person name="Mudd A.B."/>
        </authorList>
    </citation>
    <scope>NUCLEOTIDE SEQUENCE</scope>
    <source>
        <strain evidence="1">237g6f4</strain>
        <tissue evidence="1">Blood</tissue>
    </source>
</reference>
<evidence type="ECO:0008006" key="3">
    <source>
        <dbReference type="Google" id="ProtNLM"/>
    </source>
</evidence>
<evidence type="ECO:0000313" key="1">
    <source>
        <dbReference type="EMBL" id="KAG8573679.1"/>
    </source>
</evidence>
<dbReference type="AlphaFoldDB" id="A0AAV7BM68"/>